<feature type="transmembrane region" description="Helical" evidence="2">
    <location>
        <begin position="276"/>
        <end position="298"/>
    </location>
</feature>
<dbReference type="CDD" id="cd01948">
    <property type="entry name" value="EAL"/>
    <property type="match status" value="1"/>
</dbReference>
<dbReference type="Gene3D" id="6.10.340.10">
    <property type="match status" value="1"/>
</dbReference>
<dbReference type="SUPFAM" id="SSF55073">
    <property type="entry name" value="Nucleotide cyclase"/>
    <property type="match status" value="1"/>
</dbReference>
<dbReference type="Gene3D" id="3.20.20.450">
    <property type="entry name" value="EAL domain"/>
    <property type="match status" value="1"/>
</dbReference>
<evidence type="ECO:0000259" key="4">
    <source>
        <dbReference type="PROSITE" id="PS50885"/>
    </source>
</evidence>
<dbReference type="Pfam" id="PF00672">
    <property type="entry name" value="HAMP"/>
    <property type="match status" value="1"/>
</dbReference>
<organism evidence="6 7">
    <name type="scientific">Steroidobacter flavus</name>
    <dbReference type="NCBI Taxonomy" id="1842136"/>
    <lineage>
        <taxon>Bacteria</taxon>
        <taxon>Pseudomonadati</taxon>
        <taxon>Pseudomonadota</taxon>
        <taxon>Gammaproteobacteria</taxon>
        <taxon>Steroidobacterales</taxon>
        <taxon>Steroidobacteraceae</taxon>
        <taxon>Steroidobacter</taxon>
    </lineage>
</organism>
<dbReference type="InterPro" id="IPR029151">
    <property type="entry name" value="Sensor-like_sf"/>
</dbReference>
<feature type="domain" description="EAL" evidence="3">
    <location>
        <begin position="524"/>
        <end position="776"/>
    </location>
</feature>
<dbReference type="RefSeq" id="WP_380598512.1">
    <property type="nucleotide sequence ID" value="NZ_JBHSDU010000003.1"/>
</dbReference>
<keyword evidence="2" id="KW-0472">Membrane</keyword>
<proteinExistence type="predicted"/>
<evidence type="ECO:0000259" key="5">
    <source>
        <dbReference type="PROSITE" id="PS50887"/>
    </source>
</evidence>
<dbReference type="EMBL" id="JBHSDU010000003">
    <property type="protein sequence ID" value="MFC4310754.1"/>
    <property type="molecule type" value="Genomic_DNA"/>
</dbReference>
<dbReference type="Pfam" id="PF14827">
    <property type="entry name" value="dCache_3"/>
    <property type="match status" value="1"/>
</dbReference>
<comment type="caution">
    <text evidence="6">The sequence shown here is derived from an EMBL/GenBank/DDBJ whole genome shotgun (WGS) entry which is preliminary data.</text>
</comment>
<gene>
    <name evidence="6" type="ORF">ACFPN2_16795</name>
</gene>
<sequence length="807" mass="89238">MIRRLRTRIIVFVVALLAVVQVVAYVVVSRANSTNAREKIVAELEVGERVFARLLEQNRERLAQAARVMAADYALREAVASDDQDTVVSALTNHGGRIKADMTLLVSLDRRVVADTIASNERGRLFEFPQLIDQAAREGGASSIEVINGRAYQLVVVPVLTPMPTAWIAVGFVIDDNVVSELQQLTSLQVSFLERHDGDHQWGVLASTLGPSAVDLAAQLPSLPGAAQVHSIGGGDNEQQLKVITFDRHGDRALVAVLQRSVATAVAAFNRLQQTLAALGIVSMLLSIGGAVLIAMNITRPITHLTKAAARIQDGDYSNPVSVTRSDEIGALACTLNHMREGIAEREREILRLAYRDTLTDLPNRALFHDRLEHAILNAHRTGATLSVLMMDLDRFKYVNDSLGHGVGDHVLREVANRLSALLRQADTIARLGGDEFAILLENVDERYVTKVANKILQALEHPIRYEDQPLDVGSSIGIAHFPEHGENSSKLLRNADIAMYVAKRNKGGYAVYDASYDTHQQEHLSLLSEIRQAVEGHQLRVYYQPKVGLTSGIVEGVEALIRWEHPRRGFVSPAEFIPFAEHTGYIKVLTRWVLEQAIRQCGQWRSNGMPLQVSVNISARDLLNRELPELIVQLLDRYGTPASLLCLEITESGFMEDPAHAQRVLERLHELGIVLSIDDYGTGYSSLSYVARLPVDELKIDRSFVKQMSDSTTATIVRSTIELGHSLGLKVVAEGVEDEADLRTLRVYGCDQAQGYFMSRPLPAKELEEWLKHSEWSRPVAATRDVSPEETSSKITVLRPATLRSK</sequence>
<dbReference type="SMART" id="SM00267">
    <property type="entry name" value="GGDEF"/>
    <property type="match status" value="1"/>
</dbReference>
<dbReference type="NCBIfam" id="TIGR00254">
    <property type="entry name" value="GGDEF"/>
    <property type="match status" value="1"/>
</dbReference>
<accession>A0ABV8SWC6</accession>
<evidence type="ECO:0000313" key="6">
    <source>
        <dbReference type="EMBL" id="MFC4310754.1"/>
    </source>
</evidence>
<dbReference type="CDD" id="cd01949">
    <property type="entry name" value="GGDEF"/>
    <property type="match status" value="1"/>
</dbReference>
<evidence type="ECO:0000256" key="2">
    <source>
        <dbReference type="SAM" id="Phobius"/>
    </source>
</evidence>
<protein>
    <submittedName>
        <fullName evidence="6">Bifunctional diguanylate cyclase/phosphodiesterase</fullName>
    </submittedName>
</protein>
<dbReference type="InterPro" id="IPR035919">
    <property type="entry name" value="EAL_sf"/>
</dbReference>
<dbReference type="InterPro" id="IPR000160">
    <property type="entry name" value="GGDEF_dom"/>
</dbReference>
<dbReference type="SMART" id="SM00304">
    <property type="entry name" value="HAMP"/>
    <property type="match status" value="1"/>
</dbReference>
<name>A0ABV8SWC6_9GAMM</name>
<dbReference type="InterPro" id="IPR043128">
    <property type="entry name" value="Rev_trsase/Diguanyl_cyclase"/>
</dbReference>
<feature type="region of interest" description="Disordered" evidence="1">
    <location>
        <begin position="782"/>
        <end position="807"/>
    </location>
</feature>
<dbReference type="InterPro" id="IPR029150">
    <property type="entry name" value="dCache_3"/>
</dbReference>
<dbReference type="InterPro" id="IPR003660">
    <property type="entry name" value="HAMP_dom"/>
</dbReference>
<dbReference type="SUPFAM" id="SSF103190">
    <property type="entry name" value="Sensory domain-like"/>
    <property type="match status" value="1"/>
</dbReference>
<dbReference type="PROSITE" id="PS50887">
    <property type="entry name" value="GGDEF"/>
    <property type="match status" value="1"/>
</dbReference>
<feature type="domain" description="GGDEF" evidence="5">
    <location>
        <begin position="384"/>
        <end position="515"/>
    </location>
</feature>
<dbReference type="InterPro" id="IPR001633">
    <property type="entry name" value="EAL_dom"/>
</dbReference>
<dbReference type="SUPFAM" id="SSF141868">
    <property type="entry name" value="EAL domain-like"/>
    <property type="match status" value="1"/>
</dbReference>
<keyword evidence="2" id="KW-1133">Transmembrane helix</keyword>
<dbReference type="PANTHER" id="PTHR33121:SF70">
    <property type="entry name" value="SIGNALING PROTEIN YKOW"/>
    <property type="match status" value="1"/>
</dbReference>
<evidence type="ECO:0000256" key="1">
    <source>
        <dbReference type="SAM" id="MobiDB-lite"/>
    </source>
</evidence>
<reference evidence="7" key="1">
    <citation type="journal article" date="2019" name="Int. J. Syst. Evol. Microbiol.">
        <title>The Global Catalogue of Microorganisms (GCM) 10K type strain sequencing project: providing services to taxonomists for standard genome sequencing and annotation.</title>
        <authorList>
            <consortium name="The Broad Institute Genomics Platform"/>
            <consortium name="The Broad Institute Genome Sequencing Center for Infectious Disease"/>
            <person name="Wu L."/>
            <person name="Ma J."/>
        </authorList>
    </citation>
    <scope>NUCLEOTIDE SEQUENCE [LARGE SCALE GENOMIC DNA]</scope>
    <source>
        <strain evidence="7">CGMCC 1.10759</strain>
    </source>
</reference>
<dbReference type="InterPro" id="IPR050706">
    <property type="entry name" value="Cyclic-di-GMP_PDE-like"/>
</dbReference>
<dbReference type="Proteomes" id="UP001595904">
    <property type="component" value="Unassembled WGS sequence"/>
</dbReference>
<dbReference type="SMART" id="SM00052">
    <property type="entry name" value="EAL"/>
    <property type="match status" value="1"/>
</dbReference>
<dbReference type="Gene3D" id="3.30.70.270">
    <property type="match status" value="1"/>
</dbReference>
<dbReference type="Pfam" id="PF00563">
    <property type="entry name" value="EAL"/>
    <property type="match status" value="1"/>
</dbReference>
<keyword evidence="2" id="KW-0812">Transmembrane</keyword>
<dbReference type="CDD" id="cd06225">
    <property type="entry name" value="HAMP"/>
    <property type="match status" value="1"/>
</dbReference>
<dbReference type="Pfam" id="PF00990">
    <property type="entry name" value="GGDEF"/>
    <property type="match status" value="1"/>
</dbReference>
<dbReference type="PROSITE" id="PS50885">
    <property type="entry name" value="HAMP"/>
    <property type="match status" value="1"/>
</dbReference>
<keyword evidence="7" id="KW-1185">Reference proteome</keyword>
<dbReference type="PANTHER" id="PTHR33121">
    <property type="entry name" value="CYCLIC DI-GMP PHOSPHODIESTERASE PDEF"/>
    <property type="match status" value="1"/>
</dbReference>
<dbReference type="InterPro" id="IPR029787">
    <property type="entry name" value="Nucleotide_cyclase"/>
</dbReference>
<dbReference type="SUPFAM" id="SSF158472">
    <property type="entry name" value="HAMP domain-like"/>
    <property type="match status" value="1"/>
</dbReference>
<evidence type="ECO:0000313" key="7">
    <source>
        <dbReference type="Proteomes" id="UP001595904"/>
    </source>
</evidence>
<evidence type="ECO:0000259" key="3">
    <source>
        <dbReference type="PROSITE" id="PS50883"/>
    </source>
</evidence>
<dbReference type="PROSITE" id="PS50883">
    <property type="entry name" value="EAL"/>
    <property type="match status" value="1"/>
</dbReference>
<feature type="domain" description="HAMP" evidence="4">
    <location>
        <begin position="296"/>
        <end position="348"/>
    </location>
</feature>